<accession>E3N935</accession>
<dbReference type="GO" id="GO:0003723">
    <property type="term" value="F:RNA binding"/>
    <property type="evidence" value="ECO:0007669"/>
    <property type="project" value="UniProtKB-UniRule"/>
</dbReference>
<evidence type="ECO:0000259" key="3">
    <source>
        <dbReference type="PROSITE" id="PS50181"/>
    </source>
</evidence>
<dbReference type="Pfam" id="PF01827">
    <property type="entry name" value="FTH"/>
    <property type="match status" value="1"/>
</dbReference>
<dbReference type="SMART" id="SM00256">
    <property type="entry name" value="FBOX"/>
    <property type="match status" value="1"/>
</dbReference>
<dbReference type="InterPro" id="IPR041426">
    <property type="entry name" value="Mos1_HTH"/>
</dbReference>
<protein>
    <recommendedName>
        <fullName evidence="7">F-box domain-containing protein</fullName>
    </recommendedName>
</protein>
<dbReference type="Gene3D" id="1.10.10.1450">
    <property type="match status" value="2"/>
</dbReference>
<dbReference type="Pfam" id="PF17906">
    <property type="entry name" value="HTH_48"/>
    <property type="match status" value="2"/>
</dbReference>
<dbReference type="FunCoup" id="E3N935">
    <property type="interactions" value="47"/>
</dbReference>
<evidence type="ECO:0000256" key="2">
    <source>
        <dbReference type="SAM" id="MobiDB-lite"/>
    </source>
</evidence>
<dbReference type="PANTHER" id="PTHR23015:SF4">
    <property type="entry name" value="DUF38 DOMAIN-CONTAINING PROTEIN-RELATED"/>
    <property type="match status" value="1"/>
</dbReference>
<dbReference type="InterPro" id="IPR024161">
    <property type="entry name" value="Znf_nanos-typ"/>
</dbReference>
<keyword evidence="1" id="KW-0810">Translation regulation</keyword>
<feature type="domain" description="F-box" evidence="3">
    <location>
        <begin position="170"/>
        <end position="217"/>
    </location>
</feature>
<organism evidence="6">
    <name type="scientific">Caenorhabditis remanei</name>
    <name type="common">Caenorhabditis vulgaris</name>
    <dbReference type="NCBI Taxonomy" id="31234"/>
    <lineage>
        <taxon>Eukaryota</taxon>
        <taxon>Metazoa</taxon>
        <taxon>Ecdysozoa</taxon>
        <taxon>Nematoda</taxon>
        <taxon>Chromadorea</taxon>
        <taxon>Rhabditida</taxon>
        <taxon>Rhabditina</taxon>
        <taxon>Rhabditomorpha</taxon>
        <taxon>Rhabditoidea</taxon>
        <taxon>Rhabditidae</taxon>
        <taxon>Peloderinae</taxon>
        <taxon>Caenorhabditis</taxon>
    </lineage>
</organism>
<dbReference type="PROSITE" id="PS51522">
    <property type="entry name" value="ZF_NANOS"/>
    <property type="match status" value="1"/>
</dbReference>
<dbReference type="SUPFAM" id="SSF81383">
    <property type="entry name" value="F-box domain"/>
    <property type="match status" value="1"/>
</dbReference>
<evidence type="ECO:0000259" key="4">
    <source>
        <dbReference type="PROSITE" id="PS51522"/>
    </source>
</evidence>
<name>E3N935_CAERE</name>
<dbReference type="InterPro" id="IPR036047">
    <property type="entry name" value="F-box-like_dom_sf"/>
</dbReference>
<dbReference type="AlphaFoldDB" id="E3N935"/>
<dbReference type="InterPro" id="IPR001810">
    <property type="entry name" value="F-box_dom"/>
</dbReference>
<reference evidence="5" key="1">
    <citation type="submission" date="2007-07" db="EMBL/GenBank/DDBJ databases">
        <title>PCAP assembly of the Caenorhabditis remanei genome.</title>
        <authorList>
            <consortium name="The Caenorhabditis remanei Sequencing Consortium"/>
            <person name="Wilson R.K."/>
        </authorList>
    </citation>
    <scope>NUCLEOTIDE SEQUENCE [LARGE SCALE GENOMIC DNA]</scope>
    <source>
        <strain evidence="5">PB4641</strain>
    </source>
</reference>
<dbReference type="InterPro" id="IPR040161">
    <property type="entry name" value="FB224"/>
</dbReference>
<keyword evidence="1" id="KW-0479">Metal-binding</keyword>
<dbReference type="PANTHER" id="PTHR23015">
    <property type="entry name" value="UNCHARACTERIZED C.ELEGANS PROTEIN"/>
    <property type="match status" value="1"/>
</dbReference>
<evidence type="ECO:0000313" key="6">
    <source>
        <dbReference type="Proteomes" id="UP000008281"/>
    </source>
</evidence>
<dbReference type="HOGENOM" id="CLU_367317_0_0_1"/>
<dbReference type="Pfam" id="PF05741">
    <property type="entry name" value="zf-nanos"/>
    <property type="match status" value="1"/>
</dbReference>
<sequence length="759" mass="87214">MSEILKINPSALHACIYYEFRRTKNVEKAFKNFCNTLGDDVIEYVDFEYWFYRFYHGNLDFDHDRSTDPKPLILTDLPTEMLCEIVGNLDIRNRKSPQKMSETLKINPSALHACVYYEFCRTKNVEKAFKNFCNTLGDDVIEYVDFEYWFYRFHNGYLDFDHDRSANPKPLILTDLPTEMLCEIVGNLDIRNRFNVRNVSRKFEPVVDKFKQGFANVSIQYIYIRREVEEVQFDLDNYSVYYEKGKQRPKRLHRHIPEGKNDYCFQSEFDEDDPRDLNIGLSALSAVLTNSKSPINHFRISTHHAETIDIIPNLIEALSEDVCPLFYAKRVDLSTRYSDHIIKLVSLFKLGVLEEIYLREFVPGDDTFAKLVETDQFKQLKSIEYSAGTPLSLQQIKRLSLLSTFHVHMNRVSAQDIVTLRDILSKFVNLESANISIRGFVNRSGIERALGIDHVDYGLISYRHEIPNSDKSLILNIDYSNVYLKRPTSSPPAMASSTSSNTDSSHDTFDLIRILQQMLREEFLDNPAIFDQNATHTNPTTNINYLLGETLMNEFANPYIGENRFGIIGQRNGGHGPQPNRPPQAIVKRGRENAKEIRMFLDGREPQPMLSPPPSEYPRLQTTPRRPHLPLNPRLQPFVFPPLNGVPIRVETSPLTPPPPPPVVILNHRDRKTSSTTPPSPRNNCCCFCYGTAKKRAEARNLPIPSKDDIGPWSTHRSITNDDVTCPTLQQVTCGLCGATGRRAHTTSHHRKSLAFRVN</sequence>
<dbReference type="GO" id="GO:0045087">
    <property type="term" value="P:innate immune response"/>
    <property type="evidence" value="ECO:0007669"/>
    <property type="project" value="TreeGrafter"/>
</dbReference>
<keyword evidence="1" id="KW-0862">Zinc</keyword>
<evidence type="ECO:0008006" key="7">
    <source>
        <dbReference type="Google" id="ProtNLM"/>
    </source>
</evidence>
<gene>
    <name evidence="5" type="ORF">CRE_20931</name>
</gene>
<evidence type="ECO:0000313" key="5">
    <source>
        <dbReference type="EMBL" id="EFO90099.1"/>
    </source>
</evidence>
<dbReference type="eggNOG" id="KOG4602">
    <property type="taxonomic scope" value="Eukaryota"/>
</dbReference>
<dbReference type="InParanoid" id="E3N935"/>
<dbReference type="InterPro" id="IPR038129">
    <property type="entry name" value="Nanos_sf"/>
</dbReference>
<dbReference type="Gene3D" id="4.10.60.30">
    <property type="entry name" value="Nanos, RNA-binding domain"/>
    <property type="match status" value="1"/>
</dbReference>
<evidence type="ECO:0000256" key="1">
    <source>
        <dbReference type="PROSITE-ProRule" id="PRU00855"/>
    </source>
</evidence>
<dbReference type="EMBL" id="DS268561">
    <property type="protein sequence ID" value="EFO90099.1"/>
    <property type="molecule type" value="Genomic_DNA"/>
</dbReference>
<dbReference type="InterPro" id="IPR002900">
    <property type="entry name" value="DUF38/FTH_CAE_spp"/>
</dbReference>
<feature type="domain" description="Nanos-type" evidence="4">
    <location>
        <begin position="685"/>
        <end position="752"/>
    </location>
</feature>
<comment type="similarity">
    <text evidence="1">Belongs to the nanos family.</text>
</comment>
<dbReference type="STRING" id="31234.E3N935"/>
<dbReference type="GO" id="GO:0008270">
    <property type="term" value="F:zinc ion binding"/>
    <property type="evidence" value="ECO:0007669"/>
    <property type="project" value="UniProtKB-KW"/>
</dbReference>
<dbReference type="CDD" id="cd22150">
    <property type="entry name" value="F-box_CeFBXA-like"/>
    <property type="match status" value="1"/>
</dbReference>
<dbReference type="Pfam" id="PF00646">
    <property type="entry name" value="F-box"/>
    <property type="match status" value="1"/>
</dbReference>
<dbReference type="Proteomes" id="UP000008281">
    <property type="component" value="Unassembled WGS sequence"/>
</dbReference>
<keyword evidence="1" id="KW-0694">RNA-binding</keyword>
<feature type="region of interest" description="Disordered" evidence="2">
    <location>
        <begin position="604"/>
        <end position="633"/>
    </location>
</feature>
<dbReference type="PROSITE" id="PS50181">
    <property type="entry name" value="FBOX"/>
    <property type="match status" value="1"/>
</dbReference>
<keyword evidence="1" id="KW-0863">Zinc-finger</keyword>
<dbReference type="GO" id="GO:0006417">
    <property type="term" value="P:regulation of translation"/>
    <property type="evidence" value="ECO:0007669"/>
    <property type="project" value="UniProtKB-UniRule"/>
</dbReference>
<proteinExistence type="inferred from homology"/>
<keyword evidence="6" id="KW-1185">Reference proteome</keyword>